<dbReference type="InterPro" id="IPR032466">
    <property type="entry name" value="Metal_Hydrolase"/>
</dbReference>
<dbReference type="PANTHER" id="PTHR21240">
    <property type="entry name" value="2-AMINO-3-CARBOXYLMUCONATE-6-SEMIALDEHYDE DECARBOXYLASE"/>
    <property type="match status" value="1"/>
</dbReference>
<reference evidence="4 5" key="1">
    <citation type="submission" date="2019-07" db="EMBL/GenBank/DDBJ databases">
        <title>Quadrisphaera sp. strain DD2A genome sequencing and assembly.</title>
        <authorList>
            <person name="Kim I."/>
        </authorList>
    </citation>
    <scope>NUCLEOTIDE SEQUENCE [LARGE SCALE GENOMIC DNA]</scope>
    <source>
        <strain evidence="4 5">DD2A</strain>
    </source>
</reference>
<feature type="region of interest" description="Disordered" evidence="2">
    <location>
        <begin position="1"/>
        <end position="31"/>
    </location>
</feature>
<dbReference type="RefSeq" id="WP_147926189.1">
    <property type="nucleotide sequence ID" value="NZ_VKAC01000005.1"/>
</dbReference>
<dbReference type="GO" id="GO:0016787">
    <property type="term" value="F:hydrolase activity"/>
    <property type="evidence" value="ECO:0007669"/>
    <property type="project" value="UniProtKB-KW"/>
</dbReference>
<dbReference type="PANTHER" id="PTHR21240:SF28">
    <property type="entry name" value="ISO-OROTATE DECARBOXYLASE (EUROFUNG)"/>
    <property type="match status" value="1"/>
</dbReference>
<dbReference type="InterPro" id="IPR032465">
    <property type="entry name" value="ACMSD"/>
</dbReference>
<organism evidence="4 5">
    <name type="scientific">Quadrisphaera setariae</name>
    <dbReference type="NCBI Taxonomy" id="2593304"/>
    <lineage>
        <taxon>Bacteria</taxon>
        <taxon>Bacillati</taxon>
        <taxon>Actinomycetota</taxon>
        <taxon>Actinomycetes</taxon>
        <taxon>Kineosporiales</taxon>
        <taxon>Kineosporiaceae</taxon>
        <taxon>Quadrisphaera</taxon>
    </lineage>
</organism>
<name>A0A5C8ZHK0_9ACTN</name>
<dbReference type="GO" id="GO:0016831">
    <property type="term" value="F:carboxy-lyase activity"/>
    <property type="evidence" value="ECO:0007669"/>
    <property type="project" value="InterPro"/>
</dbReference>
<keyword evidence="5" id="KW-1185">Reference proteome</keyword>
<dbReference type="GO" id="GO:0005737">
    <property type="term" value="C:cytoplasm"/>
    <property type="evidence" value="ECO:0007669"/>
    <property type="project" value="TreeGrafter"/>
</dbReference>
<evidence type="ECO:0000313" key="4">
    <source>
        <dbReference type="EMBL" id="TXR56396.1"/>
    </source>
</evidence>
<dbReference type="OrthoDB" id="8673173at2"/>
<keyword evidence="4" id="KW-0378">Hydrolase</keyword>
<evidence type="ECO:0000259" key="3">
    <source>
        <dbReference type="Pfam" id="PF04909"/>
    </source>
</evidence>
<comment type="caution">
    <text evidence="4">The sequence shown here is derived from an EMBL/GenBank/DDBJ whole genome shotgun (WGS) entry which is preliminary data.</text>
</comment>
<proteinExistence type="predicted"/>
<evidence type="ECO:0000313" key="5">
    <source>
        <dbReference type="Proteomes" id="UP000321234"/>
    </source>
</evidence>
<dbReference type="Proteomes" id="UP000321234">
    <property type="component" value="Unassembled WGS sequence"/>
</dbReference>
<protein>
    <submittedName>
        <fullName evidence="4">Amidohydrolase family protein</fullName>
    </submittedName>
</protein>
<keyword evidence="1" id="KW-0456">Lyase</keyword>
<gene>
    <name evidence="4" type="ORF">FMM08_09870</name>
</gene>
<dbReference type="SUPFAM" id="SSF51556">
    <property type="entry name" value="Metallo-dependent hydrolases"/>
    <property type="match status" value="1"/>
</dbReference>
<dbReference type="AlphaFoldDB" id="A0A5C8ZHK0"/>
<dbReference type="Gene3D" id="3.20.20.140">
    <property type="entry name" value="Metal-dependent hydrolases"/>
    <property type="match status" value="1"/>
</dbReference>
<dbReference type="EMBL" id="VKAC01000005">
    <property type="protein sequence ID" value="TXR56396.1"/>
    <property type="molecule type" value="Genomic_DNA"/>
</dbReference>
<dbReference type="GO" id="GO:0019748">
    <property type="term" value="P:secondary metabolic process"/>
    <property type="evidence" value="ECO:0007669"/>
    <property type="project" value="TreeGrafter"/>
</dbReference>
<feature type="domain" description="Amidohydrolase-related" evidence="3">
    <location>
        <begin position="83"/>
        <end position="400"/>
    </location>
</feature>
<sequence>MRPAEHQPGQGRGSAAPSAPPPSVDPTGWGALARRGGRRALRTASALRARARLAAVPLGRYAPRSALRVPEQRVERAACPAVDAHNHLGLWLNDGARWMAPDVRALLASMDATGVEAVVNLDGRWGAELEANLDRYDRAHPGRFATFCHVDLAAALAEPARAGARLVAQLEAGAAAGAAGLKVWKDLGLSLRDGSGARVLPDDERLAPLWERAGQLGLPVLVHVADPVAFFDPVDRHNERLEELLAHPDWALHGTGAPSHARLLRALDALVGAHSGTRFIAAHLASSAEDLAAASALLDAHPNLAVDLSGRLAELGRQPRAAARLLRRHAGRVLWGSDSFGFDVEEVRTWFRLLETDDEHFPYSPAPVPPQGRWAVSGLDLRAADEQALRAAYAGAARAWVPALGR</sequence>
<evidence type="ECO:0000256" key="1">
    <source>
        <dbReference type="ARBA" id="ARBA00023239"/>
    </source>
</evidence>
<accession>A0A5C8ZHK0</accession>
<dbReference type="Pfam" id="PF04909">
    <property type="entry name" value="Amidohydro_2"/>
    <property type="match status" value="1"/>
</dbReference>
<evidence type="ECO:0000256" key="2">
    <source>
        <dbReference type="SAM" id="MobiDB-lite"/>
    </source>
</evidence>
<dbReference type="InterPro" id="IPR006680">
    <property type="entry name" value="Amidohydro-rel"/>
</dbReference>